<reference evidence="2 3" key="1">
    <citation type="submission" date="2018-05" db="EMBL/GenBank/DDBJ databases">
        <title>Evolution of GPA BGCs.</title>
        <authorList>
            <person name="Waglechner N."/>
            <person name="Wright G.D."/>
        </authorList>
    </citation>
    <scope>NUCLEOTIDE SEQUENCE [LARGE SCALE GENOMIC DNA]</scope>
    <source>
        <strain evidence="2 3">A82846</strain>
    </source>
</reference>
<dbReference type="AlphaFoldDB" id="A0A428Z0R5"/>
<dbReference type="EMBL" id="QHKI01000039">
    <property type="protein sequence ID" value="RSM77811.1"/>
    <property type="molecule type" value="Genomic_DNA"/>
</dbReference>
<keyword evidence="1" id="KW-0233">DNA recombination</keyword>
<dbReference type="OrthoDB" id="4529782at2"/>
<comment type="caution">
    <text evidence="2">The sequence shown here is derived from an EMBL/GenBank/DDBJ whole genome shotgun (WGS) entry which is preliminary data.</text>
</comment>
<protein>
    <recommendedName>
        <fullName evidence="4">Tyr recombinase domain-containing protein</fullName>
    </recommendedName>
</protein>
<accession>A0A428Z0R5</accession>
<evidence type="ECO:0000256" key="1">
    <source>
        <dbReference type="ARBA" id="ARBA00023172"/>
    </source>
</evidence>
<dbReference type="InterPro" id="IPR011010">
    <property type="entry name" value="DNA_brk_join_enz"/>
</dbReference>
<dbReference type="GO" id="GO:0015074">
    <property type="term" value="P:DNA integration"/>
    <property type="evidence" value="ECO:0007669"/>
    <property type="project" value="InterPro"/>
</dbReference>
<evidence type="ECO:0000313" key="2">
    <source>
        <dbReference type="EMBL" id="RSM77811.1"/>
    </source>
</evidence>
<name>A0A428Z0R5_KIBAR</name>
<organism evidence="2 3">
    <name type="scientific">Kibdelosporangium aridum</name>
    <dbReference type="NCBI Taxonomy" id="2030"/>
    <lineage>
        <taxon>Bacteria</taxon>
        <taxon>Bacillati</taxon>
        <taxon>Actinomycetota</taxon>
        <taxon>Actinomycetes</taxon>
        <taxon>Pseudonocardiales</taxon>
        <taxon>Pseudonocardiaceae</taxon>
        <taxon>Kibdelosporangium</taxon>
    </lineage>
</organism>
<evidence type="ECO:0008006" key="4">
    <source>
        <dbReference type="Google" id="ProtNLM"/>
    </source>
</evidence>
<dbReference type="Proteomes" id="UP000287547">
    <property type="component" value="Unassembled WGS sequence"/>
</dbReference>
<proteinExistence type="predicted"/>
<sequence length="104" mass="12059">MHRDNVDLDHGTITIDPHTGTLHESGHSRWLGAPKTASSARVITLPPFLIGLLRQHLQRHDHEFIFTTKTGKWWWRSTFLRRVLQPAVNGNENNPQQRVRDCPH</sequence>
<dbReference type="GO" id="GO:0003677">
    <property type="term" value="F:DNA binding"/>
    <property type="evidence" value="ECO:0007669"/>
    <property type="project" value="InterPro"/>
</dbReference>
<dbReference type="Gene3D" id="1.10.443.10">
    <property type="entry name" value="Intergrase catalytic core"/>
    <property type="match status" value="1"/>
</dbReference>
<dbReference type="InterPro" id="IPR013762">
    <property type="entry name" value="Integrase-like_cat_sf"/>
</dbReference>
<dbReference type="GO" id="GO:0006310">
    <property type="term" value="P:DNA recombination"/>
    <property type="evidence" value="ECO:0007669"/>
    <property type="project" value="UniProtKB-KW"/>
</dbReference>
<gene>
    <name evidence="2" type="ORF">DMH04_34400</name>
</gene>
<evidence type="ECO:0000313" key="3">
    <source>
        <dbReference type="Proteomes" id="UP000287547"/>
    </source>
</evidence>
<dbReference type="SUPFAM" id="SSF56349">
    <property type="entry name" value="DNA breaking-rejoining enzymes"/>
    <property type="match status" value="1"/>
</dbReference>